<name>A0A8S4FAW4_PLUXY</name>
<accession>A0A8S4FAW4</accession>
<dbReference type="PANTHER" id="PTHR43115:SF4">
    <property type="entry name" value="DEHYDROGENASE_REDUCTASE SDR FAMILY MEMBER 11"/>
    <property type="match status" value="1"/>
</dbReference>
<comment type="similarity">
    <text evidence="1 3">Belongs to the short-chain dehydrogenases/reductases (SDR) family.</text>
</comment>
<evidence type="ECO:0000256" key="2">
    <source>
        <dbReference type="ARBA" id="ARBA00023002"/>
    </source>
</evidence>
<gene>
    <name evidence="4" type="ORF">PLXY2_LOCUS8361</name>
</gene>
<dbReference type="InterPro" id="IPR036291">
    <property type="entry name" value="NAD(P)-bd_dom_sf"/>
</dbReference>
<dbReference type="GO" id="GO:0016491">
    <property type="term" value="F:oxidoreductase activity"/>
    <property type="evidence" value="ECO:0007669"/>
    <property type="project" value="UniProtKB-KW"/>
</dbReference>
<dbReference type="SUPFAM" id="SSF51735">
    <property type="entry name" value="NAD(P)-binding Rossmann-fold domains"/>
    <property type="match status" value="1"/>
</dbReference>
<dbReference type="AlphaFoldDB" id="A0A8S4FAW4"/>
<evidence type="ECO:0000313" key="4">
    <source>
        <dbReference type="EMBL" id="CAG9125451.1"/>
    </source>
</evidence>
<dbReference type="Pfam" id="PF00106">
    <property type="entry name" value="adh_short"/>
    <property type="match status" value="1"/>
</dbReference>
<evidence type="ECO:0000256" key="1">
    <source>
        <dbReference type="ARBA" id="ARBA00006484"/>
    </source>
</evidence>
<protein>
    <submittedName>
        <fullName evidence="4">(diamondback moth) hypothetical protein</fullName>
    </submittedName>
</protein>
<keyword evidence="5" id="KW-1185">Reference proteome</keyword>
<dbReference type="PANTHER" id="PTHR43115">
    <property type="entry name" value="DEHYDROGENASE/REDUCTASE SDR FAMILY MEMBER 11"/>
    <property type="match status" value="1"/>
</dbReference>
<dbReference type="Gene3D" id="3.40.50.720">
    <property type="entry name" value="NAD(P)-binding Rossmann-like Domain"/>
    <property type="match status" value="1"/>
</dbReference>
<dbReference type="Proteomes" id="UP000653454">
    <property type="component" value="Unassembled WGS sequence"/>
</dbReference>
<reference evidence="4" key="1">
    <citation type="submission" date="2020-11" db="EMBL/GenBank/DDBJ databases">
        <authorList>
            <person name="Whiteford S."/>
        </authorList>
    </citation>
    <scope>NUCLEOTIDE SEQUENCE</scope>
</reference>
<organism evidence="4 5">
    <name type="scientific">Plutella xylostella</name>
    <name type="common">Diamondback moth</name>
    <name type="synonym">Plutella maculipennis</name>
    <dbReference type="NCBI Taxonomy" id="51655"/>
    <lineage>
        <taxon>Eukaryota</taxon>
        <taxon>Metazoa</taxon>
        <taxon>Ecdysozoa</taxon>
        <taxon>Arthropoda</taxon>
        <taxon>Hexapoda</taxon>
        <taxon>Insecta</taxon>
        <taxon>Pterygota</taxon>
        <taxon>Neoptera</taxon>
        <taxon>Endopterygota</taxon>
        <taxon>Lepidoptera</taxon>
        <taxon>Glossata</taxon>
        <taxon>Ditrysia</taxon>
        <taxon>Yponomeutoidea</taxon>
        <taxon>Plutellidae</taxon>
        <taxon>Plutella</taxon>
    </lineage>
</organism>
<dbReference type="PRINTS" id="PR00081">
    <property type="entry name" value="GDHRDH"/>
</dbReference>
<comment type="caution">
    <text evidence="4">The sequence shown here is derived from an EMBL/GenBank/DDBJ whole genome shotgun (WGS) entry which is preliminary data.</text>
</comment>
<evidence type="ECO:0000313" key="5">
    <source>
        <dbReference type="Proteomes" id="UP000653454"/>
    </source>
</evidence>
<sequence>MDAWVRKVAVITDCNNELGLCIIEELSRAGMVAVGFAKSDEIIKTVTYKIDAGTTAKGKIILCQCDVTDEKQLKAAFEKTIEMHGSIDVLINNADYNIDCNLSSGDVEDFRKLIDMNIYSLVACIRLAVGAMIEQKSRGHVINMNDLQAYYLPDSASNNVYIATKSAMTSINEILRQELRYLRANVKVTNIARGCTEGEGPASNKVKLKSSDVAKIVTSVLFTPEHLQIHELLVDSAQE</sequence>
<keyword evidence="2" id="KW-0560">Oxidoreductase</keyword>
<dbReference type="InterPro" id="IPR002347">
    <property type="entry name" value="SDR_fam"/>
</dbReference>
<dbReference type="PRINTS" id="PR00080">
    <property type="entry name" value="SDRFAMILY"/>
</dbReference>
<dbReference type="EMBL" id="CAJHNJ030000031">
    <property type="protein sequence ID" value="CAG9125451.1"/>
    <property type="molecule type" value="Genomic_DNA"/>
</dbReference>
<proteinExistence type="inferred from homology"/>
<evidence type="ECO:0000256" key="3">
    <source>
        <dbReference type="RuleBase" id="RU000363"/>
    </source>
</evidence>